<evidence type="ECO:0008006" key="4">
    <source>
        <dbReference type="Google" id="ProtNLM"/>
    </source>
</evidence>
<reference evidence="2 3" key="1">
    <citation type="journal article" date="2014" name="Int. J. Syst. Evol. Microbiol.">
        <title>Nitrososphaera viennensis gen. nov., sp. nov., an aerobic and mesophilic, ammonia-oxidizing archaeon from soil and a member of the archaeal phylum Thaumarchaeota.</title>
        <authorList>
            <person name="Stieglmeier M."/>
            <person name="Klingl A."/>
            <person name="Alves R.J."/>
            <person name="Rittmann S.K."/>
            <person name="Melcher M."/>
            <person name="Leisch N."/>
            <person name="Schleper C."/>
        </authorList>
    </citation>
    <scope>NUCLEOTIDE SEQUENCE [LARGE SCALE GENOMIC DNA]</scope>
    <source>
        <strain evidence="2">EN76</strain>
    </source>
</reference>
<dbReference type="OrthoDB" id="9125at2157"/>
<dbReference type="STRING" id="926571.NVIE_002980"/>
<proteinExistence type="predicted"/>
<evidence type="ECO:0000313" key="2">
    <source>
        <dbReference type="EMBL" id="AIC14487.1"/>
    </source>
</evidence>
<dbReference type="GeneID" id="74945556"/>
<dbReference type="EMBL" id="CP007536">
    <property type="protein sequence ID" value="AIC14487.1"/>
    <property type="molecule type" value="Genomic_DNA"/>
</dbReference>
<name>A0A060HMS0_9ARCH</name>
<evidence type="ECO:0000313" key="3">
    <source>
        <dbReference type="Proteomes" id="UP000027093"/>
    </source>
</evidence>
<dbReference type="AlphaFoldDB" id="A0A060HMS0"/>
<dbReference type="HOGENOM" id="CLU_2379505_0_0_2"/>
<feature type="region of interest" description="Disordered" evidence="1">
    <location>
        <begin position="90"/>
        <end position="110"/>
    </location>
</feature>
<accession>A0A060HMS0</accession>
<evidence type="ECO:0000256" key="1">
    <source>
        <dbReference type="SAM" id="MobiDB-lite"/>
    </source>
</evidence>
<gene>
    <name evidence="2" type="ORF">NVIE_002980</name>
</gene>
<sequence length="110" mass="12432">MLLKREDEKIIIRRGMVGNDMDGTPLLINGRGEAYRVNDTAVSLWNMCNGITFEDLYLEVLRISSGDEDDVRKSLEKMVKQFHKISVVEMKEMGRGNGGPSADRRPGMQT</sequence>
<dbReference type="KEGG" id="nvn:NVIE_002980"/>
<organism evidence="2 3">
    <name type="scientific">Nitrososphaera viennensis EN76</name>
    <dbReference type="NCBI Taxonomy" id="926571"/>
    <lineage>
        <taxon>Archaea</taxon>
        <taxon>Nitrososphaerota</taxon>
        <taxon>Nitrososphaeria</taxon>
        <taxon>Nitrososphaerales</taxon>
        <taxon>Nitrososphaeraceae</taxon>
        <taxon>Nitrososphaera</taxon>
    </lineage>
</organism>
<dbReference type="Pfam" id="PF05402">
    <property type="entry name" value="PqqD"/>
    <property type="match status" value="1"/>
</dbReference>
<protein>
    <recommendedName>
        <fullName evidence="4">PqqD family protein</fullName>
    </recommendedName>
</protein>
<keyword evidence="3" id="KW-1185">Reference proteome</keyword>
<dbReference type="Proteomes" id="UP000027093">
    <property type="component" value="Chromosome"/>
</dbReference>
<dbReference type="RefSeq" id="WP_075053694.1">
    <property type="nucleotide sequence ID" value="NZ_CP007536.1"/>
</dbReference>
<dbReference type="InterPro" id="IPR008792">
    <property type="entry name" value="PQQD"/>
</dbReference>